<evidence type="ECO:0000313" key="2">
    <source>
        <dbReference type="EMBL" id="VEI72897.1"/>
    </source>
</evidence>
<organism evidence="2 3">
    <name type="scientific">Serratia fonticola</name>
    <dbReference type="NCBI Taxonomy" id="47917"/>
    <lineage>
        <taxon>Bacteria</taxon>
        <taxon>Pseudomonadati</taxon>
        <taxon>Pseudomonadota</taxon>
        <taxon>Gammaproteobacteria</taxon>
        <taxon>Enterobacterales</taxon>
        <taxon>Yersiniaceae</taxon>
        <taxon>Serratia</taxon>
    </lineage>
</organism>
<gene>
    <name evidence="2" type="ORF">NCTC13193_03876</name>
</gene>
<accession>A0A3S4X599</accession>
<name>A0A3S4X599_SERFO</name>
<evidence type="ECO:0000256" key="1">
    <source>
        <dbReference type="SAM" id="SignalP"/>
    </source>
</evidence>
<keyword evidence="1" id="KW-0732">Signal</keyword>
<dbReference type="AlphaFoldDB" id="A0A3S4X599"/>
<proteinExistence type="predicted"/>
<sequence>MKRKLGIILSAAVVLTLTGCATGAPDTMLLQQGTVNVLGLASTDELTLSNIQKGESNALGSSNVVFDAVTAKGRKFSCQTLMMPSLNPLDKPTYGEFKCQPK</sequence>
<dbReference type="EMBL" id="LR134492">
    <property type="protein sequence ID" value="VEI72897.1"/>
    <property type="molecule type" value="Genomic_DNA"/>
</dbReference>
<feature type="chain" id="PRO_5018751763" description="Lipoprotein" evidence="1">
    <location>
        <begin position="24"/>
        <end position="102"/>
    </location>
</feature>
<evidence type="ECO:0000313" key="3">
    <source>
        <dbReference type="Proteomes" id="UP000270487"/>
    </source>
</evidence>
<dbReference type="PROSITE" id="PS51257">
    <property type="entry name" value="PROKAR_LIPOPROTEIN"/>
    <property type="match status" value="1"/>
</dbReference>
<feature type="signal peptide" evidence="1">
    <location>
        <begin position="1"/>
        <end position="23"/>
    </location>
</feature>
<evidence type="ECO:0008006" key="4">
    <source>
        <dbReference type="Google" id="ProtNLM"/>
    </source>
</evidence>
<protein>
    <recommendedName>
        <fullName evidence="4">Lipoprotein</fullName>
    </recommendedName>
</protein>
<reference evidence="2 3" key="1">
    <citation type="submission" date="2018-12" db="EMBL/GenBank/DDBJ databases">
        <authorList>
            <consortium name="Pathogen Informatics"/>
        </authorList>
    </citation>
    <scope>NUCLEOTIDE SEQUENCE [LARGE SCALE GENOMIC DNA]</scope>
    <source>
        <strain evidence="2 3">NCTC13193</strain>
    </source>
</reference>
<dbReference type="Proteomes" id="UP000270487">
    <property type="component" value="Chromosome"/>
</dbReference>
<dbReference type="RefSeq" id="WP_037375459.1">
    <property type="nucleotide sequence ID" value="NZ_CAMISI010000005.1"/>
</dbReference>